<reference evidence="1" key="1">
    <citation type="journal article" date="2019" name="bioRxiv">
        <title>The Genome of the Zebra Mussel, Dreissena polymorpha: A Resource for Invasive Species Research.</title>
        <authorList>
            <person name="McCartney M.A."/>
            <person name="Auch B."/>
            <person name="Kono T."/>
            <person name="Mallez S."/>
            <person name="Zhang Y."/>
            <person name="Obille A."/>
            <person name="Becker A."/>
            <person name="Abrahante J.E."/>
            <person name="Garbe J."/>
            <person name="Badalamenti J.P."/>
            <person name="Herman A."/>
            <person name="Mangelson H."/>
            <person name="Liachko I."/>
            <person name="Sullivan S."/>
            <person name="Sone E.D."/>
            <person name="Koren S."/>
            <person name="Silverstein K.A.T."/>
            <person name="Beckman K.B."/>
            <person name="Gohl D.M."/>
        </authorList>
    </citation>
    <scope>NUCLEOTIDE SEQUENCE</scope>
    <source>
        <strain evidence="1">Duluth1</strain>
        <tissue evidence="1">Whole animal</tissue>
    </source>
</reference>
<dbReference type="Proteomes" id="UP000828390">
    <property type="component" value="Unassembled WGS sequence"/>
</dbReference>
<evidence type="ECO:0000313" key="2">
    <source>
        <dbReference type="Proteomes" id="UP000828390"/>
    </source>
</evidence>
<sequence>MEEDACLFCKKAVRLLQHGITCDVCDRWQHRTCNTDYTELSTRARLTLSGACPRRNSSRGIIGPGVTKDLKLMSDDDFFLLYSYASNDNEVGLQTTYERRKAVHALMRKLMSIPFLPVIHVPLAFSSVRVADYKCSFYVLVPLLRREAAYLQVQAQLVPELAKLLVKMHISLNQQLGQLWDEYD</sequence>
<dbReference type="InterPro" id="IPR011011">
    <property type="entry name" value="Znf_FYVE_PHD"/>
</dbReference>
<organism evidence="1 2">
    <name type="scientific">Dreissena polymorpha</name>
    <name type="common">Zebra mussel</name>
    <name type="synonym">Mytilus polymorpha</name>
    <dbReference type="NCBI Taxonomy" id="45954"/>
    <lineage>
        <taxon>Eukaryota</taxon>
        <taxon>Metazoa</taxon>
        <taxon>Spiralia</taxon>
        <taxon>Lophotrochozoa</taxon>
        <taxon>Mollusca</taxon>
        <taxon>Bivalvia</taxon>
        <taxon>Autobranchia</taxon>
        <taxon>Heteroconchia</taxon>
        <taxon>Euheterodonta</taxon>
        <taxon>Imparidentia</taxon>
        <taxon>Neoheterodontei</taxon>
        <taxon>Myida</taxon>
        <taxon>Dreissenoidea</taxon>
        <taxon>Dreissenidae</taxon>
        <taxon>Dreissena</taxon>
    </lineage>
</organism>
<comment type="caution">
    <text evidence="1">The sequence shown here is derived from an EMBL/GenBank/DDBJ whole genome shotgun (WGS) entry which is preliminary data.</text>
</comment>
<dbReference type="EMBL" id="JAIWYP010000013">
    <property type="protein sequence ID" value="KAH3715180.1"/>
    <property type="molecule type" value="Genomic_DNA"/>
</dbReference>
<evidence type="ECO:0000313" key="1">
    <source>
        <dbReference type="EMBL" id="KAH3715180.1"/>
    </source>
</evidence>
<reference evidence="1" key="2">
    <citation type="submission" date="2020-11" db="EMBL/GenBank/DDBJ databases">
        <authorList>
            <person name="McCartney M.A."/>
            <person name="Auch B."/>
            <person name="Kono T."/>
            <person name="Mallez S."/>
            <person name="Becker A."/>
            <person name="Gohl D.M."/>
            <person name="Silverstein K.A.T."/>
            <person name="Koren S."/>
            <person name="Bechman K.B."/>
            <person name="Herman A."/>
            <person name="Abrahante J.E."/>
            <person name="Garbe J."/>
        </authorList>
    </citation>
    <scope>NUCLEOTIDE SEQUENCE</scope>
    <source>
        <strain evidence="1">Duluth1</strain>
        <tissue evidence="1">Whole animal</tissue>
    </source>
</reference>
<dbReference type="CDD" id="cd15489">
    <property type="entry name" value="PHD_SF"/>
    <property type="match status" value="1"/>
</dbReference>
<proteinExistence type="predicted"/>
<name>A0A9D4C100_DREPO</name>
<accession>A0A9D4C100</accession>
<gene>
    <name evidence="1" type="ORF">DPMN_057886</name>
</gene>
<keyword evidence="2" id="KW-1185">Reference proteome</keyword>
<dbReference type="SUPFAM" id="SSF57903">
    <property type="entry name" value="FYVE/PHD zinc finger"/>
    <property type="match status" value="1"/>
</dbReference>
<protein>
    <submittedName>
        <fullName evidence="1">Uncharacterized protein</fullName>
    </submittedName>
</protein>
<dbReference type="AlphaFoldDB" id="A0A9D4C100"/>